<dbReference type="OrthoDB" id="9812349at2"/>
<dbReference type="Gene3D" id="1.25.40.10">
    <property type="entry name" value="Tetratricopeptide repeat domain"/>
    <property type="match status" value="1"/>
</dbReference>
<protein>
    <submittedName>
        <fullName evidence="2">Uncharacterized protein</fullName>
    </submittedName>
</protein>
<dbReference type="RefSeq" id="WP_105074721.1">
    <property type="nucleotide sequence ID" value="NZ_PPGH01000037.1"/>
</dbReference>
<comment type="caution">
    <text evidence="2">The sequence shown here is derived from an EMBL/GenBank/DDBJ whole genome shotgun (WGS) entry which is preliminary data.</text>
</comment>
<organism evidence="2 3">
    <name type="scientific">Chromatium okenii</name>
    <dbReference type="NCBI Taxonomy" id="61644"/>
    <lineage>
        <taxon>Bacteria</taxon>
        <taxon>Pseudomonadati</taxon>
        <taxon>Pseudomonadota</taxon>
        <taxon>Gammaproteobacteria</taxon>
        <taxon>Chromatiales</taxon>
        <taxon>Chromatiaceae</taxon>
        <taxon>Chromatium</taxon>
    </lineage>
</organism>
<sequence length="608" mass="63613">METSYKISATGIAPEIQEEAVREGLQKLMRGDSATFENTFQRIVQGQSVVLVKGLAETRAQELLARLIAVGLMCQLEPMTATLSLVAKTYRCPACGHEQEHNSDGKPDTCEQCGVVADAYVAPPPRPNQELRDAIERERQALAAQFKVADDKETREAERKRTEKLRKIARRKVEAELGIDFYSKMRPFLAPKVSIPVVTLLLIAGGTTGWMLWNQQSASPEIAAANGTAANAQPGSAAGSAGAAGAGGGGKTQITITPPPGLSVNIGAPGGATGAAMSLDAMGGAGGGAALPDEFGNLPASAGAQTSTLAVIPTASAMRGNTEANDPAINDDPRVLTGLAFYRFDNGDLNTAAKLLDRVTLRLNDKTAAPTSLPNDQLLRDAVALRAALAVQYAQRNEIDSAQTQWKRANRIADSISATNDQAMAYASLGRAAHDNSVLSAQKDYFKLATAAANRTTSSPLAQVELLGGVAQELTRAAQNEAGLNLFNKATAAVNRIQDNKTQAAARAVLAQQFAETGEIQKAVALLAATPDPAPSARRVTALTVIAHSRAKQGDSVLAQRDFNAAIAQAGALADATERTETFVFIARHLLQAGNPAAAAQIIAAVGQ</sequence>
<proteinExistence type="predicted"/>
<feature type="compositionally biased region" description="Gly residues" evidence="1">
    <location>
        <begin position="242"/>
        <end position="251"/>
    </location>
</feature>
<dbReference type="EMBL" id="PPGH01000037">
    <property type="protein sequence ID" value="PQJ95710.1"/>
    <property type="molecule type" value="Genomic_DNA"/>
</dbReference>
<dbReference type="Gene3D" id="2.20.28.10">
    <property type="match status" value="1"/>
</dbReference>
<dbReference type="AlphaFoldDB" id="A0A2S7XPP3"/>
<evidence type="ECO:0000256" key="1">
    <source>
        <dbReference type="SAM" id="MobiDB-lite"/>
    </source>
</evidence>
<dbReference type="InterPro" id="IPR011990">
    <property type="entry name" value="TPR-like_helical_dom_sf"/>
</dbReference>
<evidence type="ECO:0000313" key="3">
    <source>
        <dbReference type="Proteomes" id="UP000239936"/>
    </source>
</evidence>
<accession>A0A2S7XPP3</accession>
<reference evidence="2 3" key="1">
    <citation type="submission" date="2018-01" db="EMBL/GenBank/DDBJ databases">
        <title>The complete genome sequence of Chromatium okenii LaCa, a purple sulfur bacterium with a turbulent life.</title>
        <authorList>
            <person name="Luedin S.M."/>
            <person name="Liechti N."/>
            <person name="Storelli N."/>
            <person name="Danza F."/>
            <person name="Wittwer M."/>
            <person name="Pothier J.F."/>
            <person name="Tonolla M.A."/>
        </authorList>
    </citation>
    <scope>NUCLEOTIDE SEQUENCE [LARGE SCALE GENOMIC DNA]</scope>
    <source>
        <strain evidence="2 3">LaCa</strain>
    </source>
</reference>
<feature type="region of interest" description="Disordered" evidence="1">
    <location>
        <begin position="230"/>
        <end position="251"/>
    </location>
</feature>
<dbReference type="SUPFAM" id="SSF48452">
    <property type="entry name" value="TPR-like"/>
    <property type="match status" value="1"/>
</dbReference>
<dbReference type="Proteomes" id="UP000239936">
    <property type="component" value="Unassembled WGS sequence"/>
</dbReference>
<evidence type="ECO:0000313" key="2">
    <source>
        <dbReference type="EMBL" id="PQJ95710.1"/>
    </source>
</evidence>
<gene>
    <name evidence="2" type="ORF">CXB77_16810</name>
</gene>
<feature type="compositionally biased region" description="Low complexity" evidence="1">
    <location>
        <begin position="230"/>
        <end position="241"/>
    </location>
</feature>
<name>A0A2S7XPP3_9GAMM</name>
<keyword evidence="3" id="KW-1185">Reference proteome</keyword>